<reference evidence="7" key="1">
    <citation type="submission" date="2022-03" db="EMBL/GenBank/DDBJ databases">
        <title>Draft genome sequence of Aduncisulcus paluster, a free-living microaerophilic Fornicata.</title>
        <authorList>
            <person name="Yuyama I."/>
            <person name="Kume K."/>
            <person name="Tamura T."/>
            <person name="Inagaki Y."/>
            <person name="Hashimoto T."/>
        </authorList>
    </citation>
    <scope>NUCLEOTIDE SEQUENCE</scope>
    <source>
        <strain evidence="7">NY0171</strain>
    </source>
</reference>
<evidence type="ECO:0000256" key="1">
    <source>
        <dbReference type="ARBA" id="ARBA00004604"/>
    </source>
</evidence>
<proteinExistence type="inferred from homology"/>
<evidence type="ECO:0000256" key="5">
    <source>
        <dbReference type="PIRNR" id="PIRNR015952"/>
    </source>
</evidence>
<evidence type="ECO:0000256" key="6">
    <source>
        <dbReference type="SAM" id="MobiDB-lite"/>
    </source>
</evidence>
<dbReference type="PANTHER" id="PTHR12838">
    <property type="entry name" value="U3 SMALL NUCLEOLAR RNA-ASSOCIATED PROTEIN 11"/>
    <property type="match status" value="1"/>
</dbReference>
<keyword evidence="3 5" id="KW-0698">rRNA processing</keyword>
<protein>
    <recommendedName>
        <fullName evidence="5">U3 small nucleolar RNA-associated protein 11</fullName>
        <shortName evidence="5">U3 snoRNA-associated protein 11</shortName>
    </recommendedName>
</protein>
<dbReference type="PIRSF" id="PIRSF015952">
    <property type="entry name" value="U3snoRNP11"/>
    <property type="match status" value="1"/>
</dbReference>
<evidence type="ECO:0000256" key="3">
    <source>
        <dbReference type="ARBA" id="ARBA00022552"/>
    </source>
</evidence>
<dbReference type="InterPro" id="IPR007144">
    <property type="entry name" value="SSU_processome_Utp11"/>
</dbReference>
<dbReference type="EMBL" id="BQXS01010950">
    <property type="protein sequence ID" value="GKT35242.1"/>
    <property type="molecule type" value="Genomic_DNA"/>
</dbReference>
<comment type="function">
    <text evidence="5">Involved in nucleolar processing of pre-18S ribosomal RNA.</text>
</comment>
<organism evidence="7 8">
    <name type="scientific">Aduncisulcus paluster</name>
    <dbReference type="NCBI Taxonomy" id="2918883"/>
    <lineage>
        <taxon>Eukaryota</taxon>
        <taxon>Metamonada</taxon>
        <taxon>Carpediemonas-like organisms</taxon>
        <taxon>Aduncisulcus</taxon>
    </lineage>
</organism>
<dbReference type="Pfam" id="PF03998">
    <property type="entry name" value="Utp11"/>
    <property type="match status" value="1"/>
</dbReference>
<dbReference type="PANTHER" id="PTHR12838:SF0">
    <property type="entry name" value="U3 SMALL NUCLEOLAR RNA-ASSOCIATED PROTEIN 11-RELATED"/>
    <property type="match status" value="1"/>
</dbReference>
<comment type="subcellular location">
    <subcellularLocation>
        <location evidence="1 5">Nucleus</location>
        <location evidence="1 5">Nucleolus</location>
    </subcellularLocation>
</comment>
<gene>
    <name evidence="7" type="ORF">ADUPG1_008439</name>
</gene>
<name>A0ABQ5KRZ8_9EUKA</name>
<feature type="region of interest" description="Disordered" evidence="6">
    <location>
        <begin position="1"/>
        <end position="47"/>
    </location>
</feature>
<evidence type="ECO:0000256" key="2">
    <source>
        <dbReference type="ARBA" id="ARBA00008105"/>
    </source>
</evidence>
<comment type="caution">
    <text evidence="7">The sequence shown here is derived from an EMBL/GenBank/DDBJ whole genome shotgun (WGS) entry which is preliminary data.</text>
</comment>
<comment type="subunit">
    <text evidence="5">Component of the ribosomal small subunit (SSU) processome.</text>
</comment>
<dbReference type="Proteomes" id="UP001057375">
    <property type="component" value="Unassembled WGS sequence"/>
</dbReference>
<accession>A0ABQ5KRZ8</accession>
<evidence type="ECO:0000313" key="8">
    <source>
        <dbReference type="Proteomes" id="UP001057375"/>
    </source>
</evidence>
<comment type="similarity">
    <text evidence="2 5">Belongs to the UTP11 family.</text>
</comment>
<keyword evidence="8" id="KW-1185">Reference proteome</keyword>
<evidence type="ECO:0000313" key="7">
    <source>
        <dbReference type="EMBL" id="GKT35242.1"/>
    </source>
</evidence>
<keyword evidence="4 5" id="KW-0539">Nucleus</keyword>
<evidence type="ECO:0000256" key="4">
    <source>
        <dbReference type="ARBA" id="ARBA00023242"/>
    </source>
</evidence>
<sequence>MGDRWSKVYRKTSRAERQQKSSRRRLGMLEKHGDYKKRSKHIREQKERITRLRRIAEAANPDEYNEKLMAKGTTMSGKLVIDNRKKEYSPEEIERLKKEDALAFRLKASKIGKEAEHIQSYLSRTSPTGNHYLFVKKGTIKNSQDAIRVACEHFDVPEELLGLTCASYITREKLRQKGTASAKDIKHAEKRAKLTISKIKQVASLKDQANYLEAMADIADQSSRLSKEKGRKRKVIGKNSYGKTMFQYTPERRK</sequence>